<dbReference type="Proteomes" id="UP000674084">
    <property type="component" value="Unassembled WGS sequence"/>
</dbReference>
<keyword evidence="2" id="KW-1185">Reference proteome</keyword>
<sequence length="188" mass="21030">MFTELTDLIDDVVRQFAPVRDMMDWAENEIRAARRRHPAHADTLHHSFALLTPTSDRMRTEFVYRGHARELLDRVAQGDDTRPGTAAEIVLAFSHASQTAPLNTTATGLMFRMWQKAFPDTPMDIDDDQEHREKLYGSSIDDAEAEARTKLAISGRVLGTIKCCGWHHGEPVACSYAPTQLPLGPNTA</sequence>
<evidence type="ECO:0000313" key="1">
    <source>
        <dbReference type="EMBL" id="MBQ0928590.1"/>
    </source>
</evidence>
<comment type="caution">
    <text evidence="1">The sequence shown here is derived from an EMBL/GenBank/DDBJ whole genome shotgun (WGS) entry which is preliminary data.</text>
</comment>
<protein>
    <submittedName>
        <fullName evidence="1">Uncharacterized protein</fullName>
    </submittedName>
</protein>
<gene>
    <name evidence="1" type="ORF">KBO27_31995</name>
</gene>
<evidence type="ECO:0000313" key="2">
    <source>
        <dbReference type="Proteomes" id="UP000674084"/>
    </source>
</evidence>
<accession>A0ABS5DQW0</accession>
<name>A0ABS5DQW0_9PSEU</name>
<reference evidence="1 2" key="1">
    <citation type="submission" date="2021-04" db="EMBL/GenBank/DDBJ databases">
        <title>Whole-genome sequencing of Saccharopolyspora endophytica KCTC 19397.</title>
        <authorList>
            <person name="Ay H."/>
            <person name="Saygin H."/>
            <person name="Sahin N."/>
        </authorList>
    </citation>
    <scope>NUCLEOTIDE SEQUENCE [LARGE SCALE GENOMIC DNA]</scope>
    <source>
        <strain evidence="1 2">KCTC 19397</strain>
    </source>
</reference>
<organism evidence="1 2">
    <name type="scientific">Saccharopolyspora endophytica</name>
    <dbReference type="NCBI Taxonomy" id="543886"/>
    <lineage>
        <taxon>Bacteria</taxon>
        <taxon>Bacillati</taxon>
        <taxon>Actinomycetota</taxon>
        <taxon>Actinomycetes</taxon>
        <taxon>Pseudonocardiales</taxon>
        <taxon>Pseudonocardiaceae</taxon>
        <taxon>Saccharopolyspora</taxon>
    </lineage>
</organism>
<dbReference type="EMBL" id="JAGPXE010000021">
    <property type="protein sequence ID" value="MBQ0928590.1"/>
    <property type="molecule type" value="Genomic_DNA"/>
</dbReference>
<proteinExistence type="predicted"/>
<dbReference type="RefSeq" id="WP_210973597.1">
    <property type="nucleotide sequence ID" value="NZ_JAGPXE010000021.1"/>
</dbReference>